<dbReference type="Pfam" id="PF08699">
    <property type="entry name" value="ArgoL1"/>
    <property type="match status" value="1"/>
</dbReference>
<dbReference type="InterPro" id="IPR003100">
    <property type="entry name" value="PAZ_dom"/>
</dbReference>
<dbReference type="InterPro" id="IPR036397">
    <property type="entry name" value="RNaseH_sf"/>
</dbReference>
<dbReference type="SUPFAM" id="SSF101690">
    <property type="entry name" value="PAZ domain"/>
    <property type="match status" value="1"/>
</dbReference>
<name>A0A443S8M8_9ACAR</name>
<accession>A0A443S8M8</accession>
<dbReference type="EMBL" id="NCKV01005736">
    <property type="protein sequence ID" value="RWS23880.1"/>
    <property type="molecule type" value="Genomic_DNA"/>
</dbReference>
<dbReference type="Gene3D" id="2.170.260.10">
    <property type="entry name" value="paz domain"/>
    <property type="match status" value="1"/>
</dbReference>
<reference evidence="4 5" key="1">
    <citation type="journal article" date="2018" name="Gigascience">
        <title>Genomes of trombidid mites reveal novel predicted allergens and laterally-transferred genes associated with secondary metabolism.</title>
        <authorList>
            <person name="Dong X."/>
            <person name="Chaisiri K."/>
            <person name="Xia D."/>
            <person name="Armstrong S.D."/>
            <person name="Fang Y."/>
            <person name="Donnelly M.J."/>
            <person name="Kadowaki T."/>
            <person name="McGarry J.W."/>
            <person name="Darby A.C."/>
            <person name="Makepeace B.L."/>
        </authorList>
    </citation>
    <scope>NUCLEOTIDE SEQUENCE [LARGE SCALE GENOMIC DNA]</scope>
    <source>
        <strain evidence="4">UoL-UT</strain>
    </source>
</reference>
<dbReference type="OrthoDB" id="6496092at2759"/>
<dbReference type="AlphaFoldDB" id="A0A443S8M8"/>
<dbReference type="InterPro" id="IPR032474">
    <property type="entry name" value="Argonaute_N"/>
</dbReference>
<proteinExistence type="inferred from homology"/>
<dbReference type="VEuPathDB" id="VectorBase:LDEU008160"/>
<dbReference type="GO" id="GO:0003723">
    <property type="term" value="F:RNA binding"/>
    <property type="evidence" value="ECO:0007669"/>
    <property type="project" value="InterPro"/>
</dbReference>
<protein>
    <submittedName>
        <fullName evidence="4">Protein argonaute-3-like protein</fullName>
    </submittedName>
</protein>
<dbReference type="Pfam" id="PF02171">
    <property type="entry name" value="Piwi"/>
    <property type="match status" value="1"/>
</dbReference>
<dbReference type="PROSITE" id="PS50822">
    <property type="entry name" value="PIWI"/>
    <property type="match status" value="1"/>
</dbReference>
<dbReference type="InterPro" id="IPR014811">
    <property type="entry name" value="ArgoL1"/>
</dbReference>
<dbReference type="SUPFAM" id="SSF53098">
    <property type="entry name" value="Ribonuclease H-like"/>
    <property type="match status" value="1"/>
</dbReference>
<dbReference type="SMART" id="SM01163">
    <property type="entry name" value="DUF1785"/>
    <property type="match status" value="1"/>
</dbReference>
<comment type="caution">
    <text evidence="4">The sequence shown here is derived from an EMBL/GenBank/DDBJ whole genome shotgun (WGS) entry which is preliminary data.</text>
</comment>
<dbReference type="PANTHER" id="PTHR22891">
    <property type="entry name" value="EUKARYOTIC TRANSLATION INITIATION FACTOR 2C"/>
    <property type="match status" value="1"/>
</dbReference>
<dbReference type="CDD" id="cd02846">
    <property type="entry name" value="PAZ_argonaute_like"/>
    <property type="match status" value="1"/>
</dbReference>
<feature type="domain" description="Piwi" evidence="3">
    <location>
        <begin position="534"/>
        <end position="830"/>
    </location>
</feature>
<dbReference type="Proteomes" id="UP000288716">
    <property type="component" value="Unassembled WGS sequence"/>
</dbReference>
<organism evidence="4 5">
    <name type="scientific">Leptotrombidium deliense</name>
    <dbReference type="NCBI Taxonomy" id="299467"/>
    <lineage>
        <taxon>Eukaryota</taxon>
        <taxon>Metazoa</taxon>
        <taxon>Ecdysozoa</taxon>
        <taxon>Arthropoda</taxon>
        <taxon>Chelicerata</taxon>
        <taxon>Arachnida</taxon>
        <taxon>Acari</taxon>
        <taxon>Acariformes</taxon>
        <taxon>Trombidiformes</taxon>
        <taxon>Prostigmata</taxon>
        <taxon>Anystina</taxon>
        <taxon>Parasitengona</taxon>
        <taxon>Trombiculoidea</taxon>
        <taxon>Trombiculidae</taxon>
        <taxon>Leptotrombidium</taxon>
    </lineage>
</organism>
<evidence type="ECO:0000313" key="5">
    <source>
        <dbReference type="Proteomes" id="UP000288716"/>
    </source>
</evidence>
<feature type="domain" description="PAZ" evidence="2">
    <location>
        <begin position="242"/>
        <end position="345"/>
    </location>
</feature>
<keyword evidence="5" id="KW-1185">Reference proteome</keyword>
<dbReference type="PROSITE" id="PS50821">
    <property type="entry name" value="PAZ"/>
    <property type="match status" value="1"/>
</dbReference>
<dbReference type="SMART" id="SM00950">
    <property type="entry name" value="Piwi"/>
    <property type="match status" value="1"/>
</dbReference>
<evidence type="ECO:0000313" key="4">
    <source>
        <dbReference type="EMBL" id="RWS23880.1"/>
    </source>
</evidence>
<evidence type="ECO:0000259" key="3">
    <source>
        <dbReference type="PROSITE" id="PS50822"/>
    </source>
</evidence>
<dbReference type="GO" id="GO:0034587">
    <property type="term" value="P:piRNA processing"/>
    <property type="evidence" value="ECO:0007669"/>
    <property type="project" value="UniProtKB-ARBA"/>
</dbReference>
<dbReference type="STRING" id="299467.A0A443S8M8"/>
<dbReference type="CDD" id="cd04657">
    <property type="entry name" value="Piwi_ago-like"/>
    <property type="match status" value="1"/>
</dbReference>
<dbReference type="SMART" id="SM00949">
    <property type="entry name" value="PAZ"/>
    <property type="match status" value="1"/>
</dbReference>
<dbReference type="InterPro" id="IPR012337">
    <property type="entry name" value="RNaseH-like_sf"/>
</dbReference>
<dbReference type="Gene3D" id="3.40.50.2300">
    <property type="match status" value="1"/>
</dbReference>
<comment type="similarity">
    <text evidence="1">Belongs to the argonaute family.</text>
</comment>
<gene>
    <name evidence="4" type="ORF">B4U80_03320</name>
</gene>
<evidence type="ECO:0000259" key="2">
    <source>
        <dbReference type="PROSITE" id="PS50821"/>
    </source>
</evidence>
<dbReference type="Pfam" id="PF02170">
    <property type="entry name" value="PAZ"/>
    <property type="match status" value="1"/>
</dbReference>
<dbReference type="InterPro" id="IPR003165">
    <property type="entry name" value="Piwi"/>
</dbReference>
<evidence type="ECO:0000256" key="1">
    <source>
        <dbReference type="RuleBase" id="RU361178"/>
    </source>
</evidence>
<sequence length="879" mass="101394">MDLTDESTIVYHYDVTIESKNTRNVAGAQGDAKRERKLTREKNRKIINELIERESRDGGLFWSPEEGRRLLVAYDGVKNLYIGSPINEIGLNRNEIAEKNVRIKDNECKEGFSDHKVKIKVAYDETDPESEAQIDWQSINDYYEGGSETFPTEALMVLNTIMRSGSLKSRFAVGANSMYHVDCDRHYLGRGLEFAFGHFQSVRPVAAGLSIVIDRTATAFIQNITAIEYIKKIMQRGDREPSVDDFVALMNPRHPLRKDVEDELSKVHFYTEHMGYRKVFKKFFEITDNSSERISFQSETGTITVAQYFRRQYNIQLRFPQFPCLDFGSDEKHNYIPVELVKLVENQHYKGLLKGDQNSTLIRATATDPRQRFLELQEFAHSVKNEGAPYLQEFNIDMDIVPIRAWGKVLAPPKLVYGNKVIEAEEGKWNMINVKVVRPVRIERWMAFQFDGRGAPDRDRFANFINQLRGTANNMGIFMNEPMLIETNTFMEGGKRLRDVVTQMKPKFILFVHPKDDLFRARVKHFCEVTNGDGVLSQCVQTKVYDKANLQVQANILLKINTKCGGVNHVLQTKPASLRRQGGVIVFGADVTHSAPANVLEKSLTATTGGESFDASIAAVVGTTDQDFFSYYTEVKVQRKERQEMITQLASMMQPIIQNYYMKNNKNLPENIVFYRDGVSEGQFFSVLKSEVAQMDDMFKKISAIVKRPYNPKVTFIVVQKRHHTRLRPQFEKDGTGKARNIPPGTVVDTQITHPRDFDWFMASHEGLQGTSRPTHYYVLRDDNRFTTDELTEMTYHLCYTYAKATRSVSIPSPVYYAHLAAFRARDHIMTYQQPQQRQRQPQRDESHEAREKRFQQCINLFNTRVQVAKPLKQYMYYC</sequence>
<dbReference type="Pfam" id="PF16486">
    <property type="entry name" value="ArgoN"/>
    <property type="match status" value="1"/>
</dbReference>
<dbReference type="Gene3D" id="3.30.420.10">
    <property type="entry name" value="Ribonuclease H-like superfamily/Ribonuclease H"/>
    <property type="match status" value="1"/>
</dbReference>
<dbReference type="InterPro" id="IPR036085">
    <property type="entry name" value="PAZ_dom_sf"/>
</dbReference>
<dbReference type="InterPro" id="IPR045246">
    <property type="entry name" value="Piwi_ago-like"/>
</dbReference>